<evidence type="ECO:0000313" key="3">
    <source>
        <dbReference type="EMBL" id="EMF02458.1"/>
    </source>
</evidence>
<keyword evidence="2" id="KW-1133">Transmembrane helix</keyword>
<feature type="transmembrane region" description="Helical" evidence="2">
    <location>
        <begin position="362"/>
        <end position="382"/>
    </location>
</feature>
<dbReference type="PATRIC" id="fig|1223523.3.peg.278"/>
<gene>
    <name evidence="3" type="ORF">H340_01389</name>
</gene>
<accession>M3B8X0</accession>
<dbReference type="EMBL" id="AORZ01000002">
    <property type="protein sequence ID" value="EMF02458.1"/>
    <property type="molecule type" value="Genomic_DNA"/>
</dbReference>
<evidence type="ECO:0000256" key="2">
    <source>
        <dbReference type="SAM" id="Phobius"/>
    </source>
</evidence>
<sequence>MADGPGGKTVGAVNIRVVPDTSKFKREIAKLIAWFNGKKLKLEVVADTAKVEGQLEALSRDRRINVKVDADTTAAKAKLAAAARDRTMTVDAVIKDNKLDVDIDDAALKRKIRRALQNEEIALRAEVDAVKAELELDRLVRDRHVQLRAELDDARARMRLAALGGEDRHRNVYIQANLDATRARTALKALERRREVDINPDLDNARVAAVAARLAWLTHRREVVITTNIRNNFIYTAARMLNSLWRTGTLAFKSLGAVLTGVIGVAAALGAGLLKVGASATAAAAEGSGAFAAMSARITGSLAGMADSASGFASKMGQAFVSMASSIPQLVITLVVLASTFGLVVFAGGALVGVISALGAALASMISAAVGIVGLLGAMALAMASAGAAALALATVPLLPMVGALGLMLLNTDKVKEKFKELKSVLESKVRPAASSMFDAFDKAFDGIVKWLDKISPELEEFFDAGSKFVQPLVDSLTGFVDQVLPRVTSALQESGMVAFADALKDTFIGLGRTFGNFVQLFAANGEKFGGVVREMGRGIDVVVMALGRFMVNMSNGATALGKVADGVAAFFDELGERMGRALDTTEFDSFMTHVQEGLRLLGQGVGRWVEEATRHGEDFGKAFEAIAQAFSDSAEPMARFMAAGARVLPTVLDGIGAAMEKVMPALENFMVVWANASPDIMMAIGDVIAEILTNLSDSSVVESIKRMVVVMGDLMTELTKPEMIAALVSLGENFANLAKAIGPALIDSLARFVDLLTPLAAGMTAASQLMTGDLPGAFKSLGGAWDWLKGKFTSDNKETAQDTRTMFDDLQESTNSTLLAIQQQALTATQQVAQAHGQMKDGILTNWSNIQEYTDQINNGIGTAAENAQIRVDTAASQAEVSWTTHMNTMNDKSKTIFDSLQTGSSATADAVALQAERMAQQATQGAQKGKDGIKSNMDGAKEASKSAYDGMSASSRATWDKIVNDAKTGTTNMNVTSSQAWNDLAKKIETTLSTAKSRIDSHSREATKALGAVPKDAGDKWPGYANTVQTEANRAANAVRTAANSMKSALNAVTSQTYTINVQVNTTKTVTEINKVASESRSAAYSMAPMAMSPFMLAYAAPFDADQFREELPESTYSSYESGGALSSALNSPTEKRSSDAEPVTQNQVTVNASTNADPLAISREVAWQLKRITR</sequence>
<feature type="region of interest" description="Disordered" evidence="1">
    <location>
        <begin position="1116"/>
        <end position="1154"/>
    </location>
</feature>
<keyword evidence="2" id="KW-0812">Transmembrane</keyword>
<evidence type="ECO:0000313" key="4">
    <source>
        <dbReference type="Proteomes" id="UP000011740"/>
    </source>
</evidence>
<dbReference type="STRING" id="1223523.H340_01389"/>
<comment type="caution">
    <text evidence="3">The sequence shown here is derived from an EMBL/GenBank/DDBJ whole genome shotgun (WGS) entry which is preliminary data.</text>
</comment>
<dbReference type="AlphaFoldDB" id="M3B8X0"/>
<evidence type="ECO:0000256" key="1">
    <source>
        <dbReference type="SAM" id="MobiDB-lite"/>
    </source>
</evidence>
<name>M3B8X0_STRM1</name>
<dbReference type="Proteomes" id="UP000011740">
    <property type="component" value="Unassembled WGS sequence"/>
</dbReference>
<protein>
    <submittedName>
        <fullName evidence="3">Minor tail protein Gp26</fullName>
    </submittedName>
</protein>
<organism evidence="3 4">
    <name type="scientific">Streptomyces mobaraensis (strain ATCC 29032 / DSM 40847 / JCM 4168 / NBRC 13819 / NCIMB 11159 / IPCR 16-22)</name>
    <dbReference type="NCBI Taxonomy" id="1223523"/>
    <lineage>
        <taxon>Bacteria</taxon>
        <taxon>Bacillati</taxon>
        <taxon>Actinomycetota</taxon>
        <taxon>Actinomycetes</taxon>
        <taxon>Kitasatosporales</taxon>
        <taxon>Streptomycetaceae</taxon>
        <taxon>Streptomyces</taxon>
    </lineage>
</organism>
<keyword evidence="2" id="KW-0472">Membrane</keyword>
<dbReference type="RefSeq" id="WP_004938165.1">
    <property type="nucleotide sequence ID" value="NZ_AORZ01000002.1"/>
</dbReference>
<feature type="transmembrane region" description="Helical" evidence="2">
    <location>
        <begin position="388"/>
        <end position="410"/>
    </location>
</feature>
<proteinExistence type="predicted"/>
<feature type="transmembrane region" description="Helical" evidence="2">
    <location>
        <begin position="330"/>
        <end position="355"/>
    </location>
</feature>
<feature type="transmembrane region" description="Helical" evidence="2">
    <location>
        <begin position="250"/>
        <end position="274"/>
    </location>
</feature>
<reference evidence="3 4" key="1">
    <citation type="journal article" date="2013" name="Genome Announc.">
        <title>Whole-Genome Shotgun Assembly and Analysis of the Genome of Streptomyces mobaraensis DSM 40847, a Strain for Industrial Production of Microbial Transglutaminase.</title>
        <authorList>
            <person name="Yang H."/>
            <person name="He T."/>
            <person name="Wu W."/>
            <person name="Zhu W."/>
            <person name="Lu B."/>
            <person name="Sun W."/>
        </authorList>
    </citation>
    <scope>NUCLEOTIDE SEQUENCE [LARGE SCALE GENOMIC DNA]</scope>
    <source>
        <strain evidence="3 4">DSM 40847</strain>
    </source>
</reference>